<dbReference type="GO" id="GO:0008270">
    <property type="term" value="F:zinc ion binding"/>
    <property type="evidence" value="ECO:0007669"/>
    <property type="project" value="UniProtKB-KW"/>
</dbReference>
<evidence type="ECO:0000256" key="6">
    <source>
        <dbReference type="ARBA" id="ARBA00022771"/>
    </source>
</evidence>
<accession>A0A4W6BLQ8</accession>
<evidence type="ECO:0000256" key="3">
    <source>
        <dbReference type="ARBA" id="ARBA00022490"/>
    </source>
</evidence>
<evidence type="ECO:0000256" key="12">
    <source>
        <dbReference type="SAM" id="MobiDB-lite"/>
    </source>
</evidence>
<feature type="region of interest" description="Disordered" evidence="12">
    <location>
        <begin position="1"/>
        <end position="55"/>
    </location>
</feature>
<feature type="region of interest" description="Disordered" evidence="12">
    <location>
        <begin position="608"/>
        <end position="627"/>
    </location>
</feature>
<dbReference type="FunFam" id="3.30.1370.10:FF:000012">
    <property type="entry name" value="Mex-3 RNA-binding family member D"/>
    <property type="match status" value="1"/>
</dbReference>
<feature type="region of interest" description="Disordered" evidence="12">
    <location>
        <begin position="400"/>
        <end position="458"/>
    </location>
</feature>
<evidence type="ECO:0000259" key="13">
    <source>
        <dbReference type="PROSITE" id="PS50089"/>
    </source>
</evidence>
<dbReference type="STRING" id="8187.ENSLCAP00010001612"/>
<dbReference type="InterPro" id="IPR013083">
    <property type="entry name" value="Znf_RING/FYVE/PHD"/>
</dbReference>
<dbReference type="Gene3D" id="3.30.40.10">
    <property type="entry name" value="Zinc/RING finger domain, C3HC4 (zinc finger)"/>
    <property type="match status" value="1"/>
</dbReference>
<feature type="domain" description="RING-type" evidence="13">
    <location>
        <begin position="644"/>
        <end position="683"/>
    </location>
</feature>
<name>A0A4W6BLQ8_LATCA</name>
<dbReference type="GO" id="GO:0005737">
    <property type="term" value="C:cytoplasm"/>
    <property type="evidence" value="ECO:0007669"/>
    <property type="project" value="UniProtKB-SubCell"/>
</dbReference>
<evidence type="ECO:0000313" key="16">
    <source>
        <dbReference type="RefSeq" id="XP_018525149.1"/>
    </source>
</evidence>
<proteinExistence type="predicted"/>
<evidence type="ECO:0000256" key="7">
    <source>
        <dbReference type="ARBA" id="ARBA00022833"/>
    </source>
</evidence>
<dbReference type="Proteomes" id="UP000314980">
    <property type="component" value="Unassembled WGS sequence"/>
</dbReference>
<dbReference type="PANTHER" id="PTHR23285:SF8">
    <property type="entry name" value="RNA-BINDING E3 UBIQUITIN-PROTEIN LIGASE MEX3C"/>
    <property type="match status" value="1"/>
</dbReference>
<dbReference type="GeneTree" id="ENSGT00940000160013"/>
<dbReference type="SUPFAM" id="SSF57850">
    <property type="entry name" value="RING/U-box"/>
    <property type="match status" value="1"/>
</dbReference>
<dbReference type="InterPro" id="IPR001841">
    <property type="entry name" value="Znf_RING"/>
</dbReference>
<evidence type="ECO:0000256" key="5">
    <source>
        <dbReference type="ARBA" id="ARBA00022737"/>
    </source>
</evidence>
<dbReference type="OrthoDB" id="427410at2759"/>
<evidence type="ECO:0000256" key="9">
    <source>
        <dbReference type="ARBA" id="ARBA00023242"/>
    </source>
</evidence>
<gene>
    <name evidence="14 16" type="primary">LOC108878691</name>
</gene>
<dbReference type="GO" id="GO:0005634">
    <property type="term" value="C:nucleus"/>
    <property type="evidence" value="ECO:0007669"/>
    <property type="project" value="UniProtKB-SubCell"/>
</dbReference>
<keyword evidence="4" id="KW-0479">Metal-binding</keyword>
<keyword evidence="9" id="KW-0539">Nucleus</keyword>
<evidence type="ECO:0000313" key="15">
    <source>
        <dbReference type="Proteomes" id="UP000314980"/>
    </source>
</evidence>
<dbReference type="Pfam" id="PF00013">
    <property type="entry name" value="KH_1"/>
    <property type="match status" value="2"/>
</dbReference>
<dbReference type="SUPFAM" id="SSF54791">
    <property type="entry name" value="Eukaryotic type KH-domain (KH-domain type I)"/>
    <property type="match status" value="2"/>
</dbReference>
<dbReference type="PANTHER" id="PTHR23285">
    <property type="entry name" value="RING FINGER AND KH DOMAIN CONTAINING PROTEIN 1"/>
    <property type="match status" value="1"/>
</dbReference>
<dbReference type="InterPro" id="IPR047228">
    <property type="entry name" value="KH-I_MEX3_rpt1"/>
</dbReference>
<dbReference type="PROSITE" id="PS50084">
    <property type="entry name" value="KH_TYPE_1"/>
    <property type="match status" value="2"/>
</dbReference>
<keyword evidence="7" id="KW-0862">Zinc</keyword>
<evidence type="ECO:0000256" key="10">
    <source>
        <dbReference type="PROSITE-ProRule" id="PRU00117"/>
    </source>
</evidence>
<keyword evidence="6 11" id="KW-0863">Zinc-finger</keyword>
<dbReference type="SMART" id="SM00322">
    <property type="entry name" value="KH"/>
    <property type="match status" value="2"/>
</dbReference>
<dbReference type="Ensembl" id="ENSLCAT00010001675.1">
    <property type="protein sequence ID" value="ENSLCAP00010001612.1"/>
    <property type="gene ID" value="ENSLCAG00010000930.1"/>
</dbReference>
<evidence type="ECO:0000256" key="4">
    <source>
        <dbReference type="ARBA" id="ARBA00022723"/>
    </source>
</evidence>
<dbReference type="KEGG" id="lcf:108878691"/>
<protein>
    <submittedName>
        <fullName evidence="16">RNA-binding protein MEX3B</fullName>
    </submittedName>
</protein>
<dbReference type="Pfam" id="PF13920">
    <property type="entry name" value="zf-C3HC4_3"/>
    <property type="match status" value="1"/>
</dbReference>
<dbReference type="Gene3D" id="3.30.1370.10">
    <property type="entry name" value="K Homology domain, type 1"/>
    <property type="match status" value="2"/>
</dbReference>
<dbReference type="GeneID" id="108878691"/>
<evidence type="ECO:0000313" key="14">
    <source>
        <dbReference type="Ensembl" id="ENSLCAP00010001612.1"/>
    </source>
</evidence>
<reference evidence="16" key="2">
    <citation type="submission" date="2025-04" db="UniProtKB">
        <authorList>
            <consortium name="RefSeq"/>
        </authorList>
    </citation>
    <scope>IDENTIFICATION</scope>
    <source>
        <tissue evidence="16">Brain</tissue>
    </source>
</reference>
<dbReference type="InterPro" id="IPR047226">
    <property type="entry name" value="KH-I_MEX3_rpt2"/>
</dbReference>
<dbReference type="InterPro" id="IPR047227">
    <property type="entry name" value="MEX3"/>
</dbReference>
<dbReference type="InterPro" id="IPR036612">
    <property type="entry name" value="KH_dom_type_1_sf"/>
</dbReference>
<dbReference type="InterPro" id="IPR004087">
    <property type="entry name" value="KH_dom"/>
</dbReference>
<keyword evidence="5" id="KW-0677">Repeat</keyword>
<dbReference type="CDD" id="cd22423">
    <property type="entry name" value="KH-I_MEX3_rpt1"/>
    <property type="match status" value="1"/>
</dbReference>
<comment type="subcellular location">
    <subcellularLocation>
        <location evidence="2">Cytoplasm</location>
    </subcellularLocation>
    <subcellularLocation>
        <location evidence="1">Nucleus</location>
    </subcellularLocation>
</comment>
<evidence type="ECO:0000256" key="1">
    <source>
        <dbReference type="ARBA" id="ARBA00004123"/>
    </source>
</evidence>
<dbReference type="InterPro" id="IPR004088">
    <property type="entry name" value="KH_dom_type_1"/>
</dbReference>
<evidence type="ECO:0000256" key="8">
    <source>
        <dbReference type="ARBA" id="ARBA00022884"/>
    </source>
</evidence>
<dbReference type="CDD" id="cd22424">
    <property type="entry name" value="KH-I_MEX3_rpt2"/>
    <property type="match status" value="1"/>
</dbReference>
<dbReference type="Proteomes" id="UP000694890">
    <property type="component" value="Linkage group LG13"/>
</dbReference>
<dbReference type="RefSeq" id="XP_018525149.1">
    <property type="nucleotide sequence ID" value="XM_018669633.2"/>
</dbReference>
<reference evidence="14" key="3">
    <citation type="submission" date="2025-05" db="UniProtKB">
        <authorList>
            <consortium name="Ensembl"/>
        </authorList>
    </citation>
    <scope>IDENTIFICATION</scope>
</reference>
<dbReference type="CDD" id="cd16518">
    <property type="entry name" value="RING-HC_MEX3"/>
    <property type="match status" value="1"/>
</dbReference>
<keyword evidence="3" id="KW-0963">Cytoplasm</keyword>
<dbReference type="PROSITE" id="PS50089">
    <property type="entry name" value="ZF_RING_2"/>
    <property type="match status" value="1"/>
</dbReference>
<evidence type="ECO:0000256" key="2">
    <source>
        <dbReference type="ARBA" id="ARBA00004496"/>
    </source>
</evidence>
<feature type="compositionally biased region" description="Polar residues" evidence="12">
    <location>
        <begin position="422"/>
        <end position="445"/>
    </location>
</feature>
<keyword evidence="8 10" id="KW-0694">RNA-binding</keyword>
<reference evidence="15" key="1">
    <citation type="submission" date="2015-09" db="EMBL/GenBank/DDBJ databases">
        <authorList>
            <person name="Sai Rama Sridatta P."/>
        </authorList>
    </citation>
    <scope>NUCLEOTIDE SEQUENCE [LARGE SCALE GENOMIC DNA]</scope>
</reference>
<dbReference type="GO" id="GO:0003723">
    <property type="term" value="F:RNA binding"/>
    <property type="evidence" value="ECO:0007669"/>
    <property type="project" value="UniProtKB-UniRule"/>
</dbReference>
<evidence type="ECO:0000256" key="11">
    <source>
        <dbReference type="PROSITE-ProRule" id="PRU00175"/>
    </source>
</evidence>
<feature type="compositionally biased region" description="Low complexity" evidence="12">
    <location>
        <begin position="446"/>
        <end position="458"/>
    </location>
</feature>
<keyword evidence="15" id="KW-1185">Reference proteome</keyword>
<dbReference type="InParanoid" id="A0A4W6BLQ8"/>
<dbReference type="AlphaFoldDB" id="A0A4W6BLQ8"/>
<sequence>MPSSTSLLEADEGESEVPPPLVHAFAGMGLDEHHGTQSQTPEQGDESLHFHHHHHQLPPVSHFSLLGTVLDLKPLPLHRPPSGDEVNITAVHEDEEPEVVPALDSSGCAGSSLLAQAHRHQHLASVPGGSVMPSRMEPPHVETVLLYNGEEQDDTGVGGSALPPGSSMVIPPSGVYGEPGYEAEPSLLTRRKSVNTTECVAVPSSEHVAEIVGRQGCKIKALRAKTNTYIKTPVRGEQPVFVVTGRKEDVAMAKREILSAAEHFSLIRASRNKTGPLSSVTGPGTPTLPGQTTIQVRVPYRVVGLVVGPKGATIKRIQQQTHTYIVTPSRDKEPVFEVTGMPENVDRAREEIEAHIALRTGTCGGIEAPGVDNNDFQFNGTDVSFESSATPVGLGEAGWLHAGTSSPSSGGGGGSGLLPMSINGTQRINSNINSGVRMSSTYRNDSSSSLGSGSSSADSFYGSGNGNRMADFSPTCPFNANANNNNNSNAGSTALCFSESLLPVGFEELVTLGGGGSSSGIDPLTISTAQASHPAAQPHIWSPFVDHQPPQAFDVLQSQTSQPGTPRLSPTFSGTEALEHPQAQRVHRGPFGSAGALDAHRFPSYSSAFSSSSESTTSSSSPPDFSLSYRPGLGPAAGRGQEICIHCMDNQVIAALVPCGHNLFCLDCATQICQGPEPVCPVCLSPVTQAIQLRNM</sequence>
<organism evidence="14 15">
    <name type="scientific">Lates calcarifer</name>
    <name type="common">Barramundi</name>
    <name type="synonym">Holocentrus calcarifer</name>
    <dbReference type="NCBI Taxonomy" id="8187"/>
    <lineage>
        <taxon>Eukaryota</taxon>
        <taxon>Metazoa</taxon>
        <taxon>Chordata</taxon>
        <taxon>Craniata</taxon>
        <taxon>Vertebrata</taxon>
        <taxon>Euteleostomi</taxon>
        <taxon>Actinopterygii</taxon>
        <taxon>Neopterygii</taxon>
        <taxon>Teleostei</taxon>
        <taxon>Neoteleostei</taxon>
        <taxon>Acanthomorphata</taxon>
        <taxon>Carangaria</taxon>
        <taxon>Carangaria incertae sedis</taxon>
        <taxon>Centropomidae</taxon>
        <taxon>Lates</taxon>
    </lineage>
</organism>
<dbReference type="FunFam" id="3.30.1370.10:FF:000013">
    <property type="entry name" value="Mex-3 RNA-binding family member B"/>
    <property type="match status" value="1"/>
</dbReference>